<accession>A0ABC9X0Y8</accession>
<reference evidence="2 3" key="1">
    <citation type="submission" date="2024-06" db="EMBL/GenBank/DDBJ databases">
        <title>The draft genome of Grus japonensis, version 3.</title>
        <authorList>
            <person name="Nabeshima K."/>
            <person name="Suzuki S."/>
            <person name="Onuma M."/>
        </authorList>
    </citation>
    <scope>NUCLEOTIDE SEQUENCE [LARGE SCALE GENOMIC DNA]</scope>
    <source>
        <strain evidence="2 3">451A</strain>
    </source>
</reference>
<feature type="compositionally biased region" description="Basic and acidic residues" evidence="1">
    <location>
        <begin position="62"/>
        <end position="143"/>
    </location>
</feature>
<proteinExistence type="predicted"/>
<comment type="caution">
    <text evidence="2">The sequence shown here is derived from an EMBL/GenBank/DDBJ whole genome shotgun (WGS) entry which is preliminary data.</text>
</comment>
<keyword evidence="3" id="KW-1185">Reference proteome</keyword>
<dbReference type="EMBL" id="BAAFJT010000006">
    <property type="protein sequence ID" value="GAB0191363.1"/>
    <property type="molecule type" value="Genomic_DNA"/>
</dbReference>
<feature type="region of interest" description="Disordered" evidence="1">
    <location>
        <begin position="62"/>
        <end position="154"/>
    </location>
</feature>
<name>A0ABC9X0Y8_GRUJA</name>
<dbReference type="AlphaFoldDB" id="A0ABC9X0Y8"/>
<sequence length="178" mass="21177">MDEVGQIVRLHNALLWFTGAQWRGVVPLSRGSCKAFVAHEAHTSINNTKTILLLCGLERRGEERRGDGKGREGKGRGEERRGEERRGEERRGEERRGEERRGEERRGEERREEKRREEKRREEKRREEKRREEKRREEKRRGQSQDNESSIFVMGSQQVYYLLSWKDRTTARDEAQAG</sequence>
<feature type="compositionally biased region" description="Polar residues" evidence="1">
    <location>
        <begin position="144"/>
        <end position="154"/>
    </location>
</feature>
<evidence type="ECO:0000313" key="2">
    <source>
        <dbReference type="EMBL" id="GAB0191363.1"/>
    </source>
</evidence>
<gene>
    <name evidence="2" type="ORF">GRJ2_001601600</name>
</gene>
<dbReference type="Proteomes" id="UP001623348">
    <property type="component" value="Unassembled WGS sequence"/>
</dbReference>
<evidence type="ECO:0000256" key="1">
    <source>
        <dbReference type="SAM" id="MobiDB-lite"/>
    </source>
</evidence>
<organism evidence="2 3">
    <name type="scientific">Grus japonensis</name>
    <name type="common">Japanese crane</name>
    <name type="synonym">Red-crowned crane</name>
    <dbReference type="NCBI Taxonomy" id="30415"/>
    <lineage>
        <taxon>Eukaryota</taxon>
        <taxon>Metazoa</taxon>
        <taxon>Chordata</taxon>
        <taxon>Craniata</taxon>
        <taxon>Vertebrata</taxon>
        <taxon>Euteleostomi</taxon>
        <taxon>Archelosauria</taxon>
        <taxon>Archosauria</taxon>
        <taxon>Dinosauria</taxon>
        <taxon>Saurischia</taxon>
        <taxon>Theropoda</taxon>
        <taxon>Coelurosauria</taxon>
        <taxon>Aves</taxon>
        <taxon>Neognathae</taxon>
        <taxon>Neoaves</taxon>
        <taxon>Gruiformes</taxon>
        <taxon>Gruidae</taxon>
        <taxon>Grus</taxon>
    </lineage>
</organism>
<protein>
    <submittedName>
        <fullName evidence="2">Uncharacterized protein</fullName>
    </submittedName>
</protein>
<evidence type="ECO:0000313" key="3">
    <source>
        <dbReference type="Proteomes" id="UP001623348"/>
    </source>
</evidence>